<comment type="caution">
    <text evidence="1">The sequence shown here is derived from an EMBL/GenBank/DDBJ whole genome shotgun (WGS) entry which is preliminary data.</text>
</comment>
<dbReference type="PANTHER" id="PTHR31252">
    <property type="entry name" value="DUF4419 DOMAIN-CONTAINING PROTEIN"/>
    <property type="match status" value="1"/>
</dbReference>
<dbReference type="EMBL" id="SNRW01007148">
    <property type="protein sequence ID" value="KAA6381747.1"/>
    <property type="molecule type" value="Genomic_DNA"/>
</dbReference>
<dbReference type="Pfam" id="PF14388">
    <property type="entry name" value="DUF4419"/>
    <property type="match status" value="1"/>
</dbReference>
<sequence length="496" mass="56261">MTEIYCMMCGGKGHSLGQCRPESAHHDELAALAAVIRAESHCDMFLEETAEEEENLQDDDTSNVNSNINIQQLKQRRNVPFSGTYAYGSDGVIQSEPVVAFEFLTGTGYSFKRCNRMIIAQISKKFNIHNVEAVISPLPHITQNQFEKKWSMFGKVQACSKLDSDAEPVECFKRPNLLADTVYRAFFEHRPLKLNPNAFVQFDGKKTLTVKRPDFIHESPDNNWPSVFPEFAEQIGSFIGKETEQLIECIFSNSTPTDRISSQIVLMDICKNYFKYEMRCGCGIPWIELLGTVDDWKLIRQKAEALRIFQLASDDHLEKWINALLPALDHFISASEGHPDIFYWGSVCNVAGGSGLKGSPLTGWVQVLFPYVKDSDISKPRMNWSALNWNDNYQEAKQLGIEESMKKSHKWEGWEEIFNCGVELSDIPSGLSKAPVKIIWEFTGEVQQLNFYGGIVATYQHSDGALEARSGWAVVDTQGRNMYGRNTYEDDQDQDY</sequence>
<dbReference type="AlphaFoldDB" id="A0A5J4VGM9"/>
<accession>A0A5J4VGM9</accession>
<name>A0A5J4VGM9_9EUKA</name>
<proteinExistence type="predicted"/>
<gene>
    <name evidence="1" type="ORF">EZS28_022726</name>
</gene>
<reference evidence="1 2" key="1">
    <citation type="submission" date="2019-03" db="EMBL/GenBank/DDBJ databases">
        <title>Single cell metagenomics reveals metabolic interactions within the superorganism composed of flagellate Streblomastix strix and complex community of Bacteroidetes bacteria on its surface.</title>
        <authorList>
            <person name="Treitli S.C."/>
            <person name="Kolisko M."/>
            <person name="Husnik F."/>
            <person name="Keeling P."/>
            <person name="Hampl V."/>
        </authorList>
    </citation>
    <scope>NUCLEOTIDE SEQUENCE [LARGE SCALE GENOMIC DNA]</scope>
    <source>
        <strain evidence="1">ST1C</strain>
    </source>
</reference>
<dbReference type="PANTHER" id="PTHR31252:SF11">
    <property type="entry name" value="DUF4419 DOMAIN-CONTAINING PROTEIN"/>
    <property type="match status" value="1"/>
</dbReference>
<organism evidence="1 2">
    <name type="scientific">Streblomastix strix</name>
    <dbReference type="NCBI Taxonomy" id="222440"/>
    <lineage>
        <taxon>Eukaryota</taxon>
        <taxon>Metamonada</taxon>
        <taxon>Preaxostyla</taxon>
        <taxon>Oxymonadida</taxon>
        <taxon>Streblomastigidae</taxon>
        <taxon>Streblomastix</taxon>
    </lineage>
</organism>
<evidence type="ECO:0000313" key="1">
    <source>
        <dbReference type="EMBL" id="KAA6381747.1"/>
    </source>
</evidence>
<dbReference type="Proteomes" id="UP000324800">
    <property type="component" value="Unassembled WGS sequence"/>
</dbReference>
<dbReference type="OrthoDB" id="9978173at2759"/>
<dbReference type="InterPro" id="IPR025533">
    <property type="entry name" value="DUF4419"/>
</dbReference>
<protein>
    <submittedName>
        <fullName evidence="1">Uncharacterized protein</fullName>
    </submittedName>
</protein>
<evidence type="ECO:0000313" key="2">
    <source>
        <dbReference type="Proteomes" id="UP000324800"/>
    </source>
</evidence>